<feature type="transmembrane region" description="Helical" evidence="8">
    <location>
        <begin position="461"/>
        <end position="481"/>
    </location>
</feature>
<evidence type="ECO:0000313" key="10">
    <source>
        <dbReference type="Proteomes" id="UP000182569"/>
    </source>
</evidence>
<evidence type="ECO:0000256" key="8">
    <source>
        <dbReference type="SAM" id="Phobius"/>
    </source>
</evidence>
<dbReference type="RefSeq" id="WP_071612734.1">
    <property type="nucleotide sequence ID" value="NZ_CP015756.1"/>
</dbReference>
<keyword evidence="4 8" id="KW-0812">Transmembrane</keyword>
<dbReference type="GO" id="GO:0016746">
    <property type="term" value="F:acyltransferase activity"/>
    <property type="evidence" value="ECO:0007669"/>
    <property type="project" value="UniProtKB-KW"/>
</dbReference>
<evidence type="ECO:0000256" key="3">
    <source>
        <dbReference type="ARBA" id="ARBA00022475"/>
    </source>
</evidence>
<protein>
    <submittedName>
        <fullName evidence="9">Alginate O-acetyltransferase</fullName>
    </submittedName>
</protein>
<feature type="transmembrane region" description="Helical" evidence="8">
    <location>
        <begin position="196"/>
        <end position="213"/>
    </location>
</feature>
<keyword evidence="6 7" id="KW-0472">Membrane</keyword>
<feature type="transmembrane region" description="Helical" evidence="8">
    <location>
        <begin position="375"/>
        <end position="394"/>
    </location>
</feature>
<dbReference type="EMBL" id="CP015756">
    <property type="protein sequence ID" value="APC40444.1"/>
    <property type="molecule type" value="Genomic_DNA"/>
</dbReference>
<dbReference type="AlphaFoldDB" id="A0A1J0GGD4"/>
<name>A0A1J0GGD4_9CLOT</name>
<dbReference type="GO" id="GO:0005886">
    <property type="term" value="C:plasma membrane"/>
    <property type="evidence" value="ECO:0007669"/>
    <property type="project" value="UniProtKB-SubCell"/>
</dbReference>
<keyword evidence="10" id="KW-1185">Reference proteome</keyword>
<dbReference type="PIRSF" id="PIRSF016636">
    <property type="entry name" value="AlgI_DltB"/>
    <property type="match status" value="1"/>
</dbReference>
<dbReference type="PANTHER" id="PTHR13285:SF18">
    <property type="entry name" value="PROTEIN-CYSTEINE N-PALMITOYLTRANSFERASE RASP"/>
    <property type="match status" value="1"/>
</dbReference>
<dbReference type="InterPro" id="IPR004299">
    <property type="entry name" value="MBOAT_fam"/>
</dbReference>
<evidence type="ECO:0000256" key="7">
    <source>
        <dbReference type="PIRNR" id="PIRNR016636"/>
    </source>
</evidence>
<dbReference type="InterPro" id="IPR024194">
    <property type="entry name" value="Ac/AlaTfrase_AlgI/DltB"/>
</dbReference>
<comment type="subcellular location">
    <subcellularLocation>
        <location evidence="1">Cell membrane</location>
        <topology evidence="1">Multi-pass membrane protein</topology>
    </subcellularLocation>
</comment>
<feature type="transmembrane region" description="Helical" evidence="8">
    <location>
        <begin position="5"/>
        <end position="22"/>
    </location>
</feature>
<dbReference type="Proteomes" id="UP000182569">
    <property type="component" value="Chromosome"/>
</dbReference>
<organism evidence="9 10">
    <name type="scientific">Clostridium estertheticum subsp. estertheticum</name>
    <dbReference type="NCBI Taxonomy" id="1552"/>
    <lineage>
        <taxon>Bacteria</taxon>
        <taxon>Bacillati</taxon>
        <taxon>Bacillota</taxon>
        <taxon>Clostridia</taxon>
        <taxon>Eubacteriales</taxon>
        <taxon>Clostridiaceae</taxon>
        <taxon>Clostridium</taxon>
    </lineage>
</organism>
<feature type="transmembrane region" description="Helical" evidence="8">
    <location>
        <begin position="28"/>
        <end position="61"/>
    </location>
</feature>
<dbReference type="InterPro" id="IPR028362">
    <property type="entry name" value="AlgI"/>
</dbReference>
<dbReference type="OrthoDB" id="9805788at2"/>
<dbReference type="Pfam" id="PF03062">
    <property type="entry name" value="MBOAT"/>
    <property type="match status" value="1"/>
</dbReference>
<evidence type="ECO:0000256" key="5">
    <source>
        <dbReference type="ARBA" id="ARBA00022989"/>
    </source>
</evidence>
<feature type="transmembrane region" description="Helical" evidence="8">
    <location>
        <begin position="82"/>
        <end position="101"/>
    </location>
</feature>
<dbReference type="PIRSF" id="PIRSF500217">
    <property type="entry name" value="AlgI"/>
    <property type="match status" value="1"/>
</dbReference>
<evidence type="ECO:0000256" key="1">
    <source>
        <dbReference type="ARBA" id="ARBA00004651"/>
    </source>
</evidence>
<accession>A0A1J0GGD4</accession>
<sequence>MQFTSIKFLMFFMIVSVLYYVIPHKLRWVWLLICSYFFYMVLNPKYAILIATSTIITYLSGLLIEKANKISNERKSIQFKKLWVFASFSSNLGILFLFKYYNFFNESLSHLLHAFSISNHAPSFDYLLPLGISFYTLQALSYTVDVYRNDVLAEKNIGKYALFVSFFPQVVAGPIEKSKNMLHQFDEKHNFNYDRVKNGLLLMLWGVFIKIVVSDRLAVLVNTVYNNPNHYKGFTTFTATLFFSFQIYCDFMSYSDIARGAVEVLGFKVTNNFHQPYLSRSIKEFWSRWHISLTSWFKDYLYFPLGGNRRGNFRANYNIMIVFIVSGLWHGATFNFIIWGGLHGLYQIVANFTKPLRKKIVKTFKIKTDVFSFKFFQVFITFMLVNFAWIFFKASSLSTAITIIKNIFYFNPWVLINGSIFELGLDSKDFFIALVGIILVLTVDILRRTKDLRTSLAKQNIMFRWAIYVGAAVVILIFGLYGPGYSMQQFIYSQF</sequence>
<feature type="transmembrane region" description="Helical" evidence="8">
    <location>
        <begin position="319"/>
        <end position="342"/>
    </location>
</feature>
<gene>
    <name evidence="9" type="ORF">A7L45_10380</name>
</gene>
<evidence type="ECO:0000256" key="6">
    <source>
        <dbReference type="ARBA" id="ARBA00023136"/>
    </source>
</evidence>
<comment type="similarity">
    <text evidence="2 7">Belongs to the membrane-bound acyltransferase family.</text>
</comment>
<dbReference type="STRING" id="1552.A7L45_10380"/>
<feature type="transmembrane region" description="Helical" evidence="8">
    <location>
        <begin position="430"/>
        <end position="449"/>
    </location>
</feature>
<evidence type="ECO:0000256" key="4">
    <source>
        <dbReference type="ARBA" id="ARBA00022692"/>
    </source>
</evidence>
<reference evidence="10" key="1">
    <citation type="journal article" date="2016" name="Front. Microbiol.">
        <title>Complete Genome Sequence of Clostridium estertheticum DSM 8809, a Microbe Identified in Spoiled Vacuum Packed Beef.</title>
        <authorList>
            <person name="Yu Z."/>
            <person name="Gunn L."/>
            <person name="Brennan E."/>
            <person name="Reid R."/>
            <person name="Wall P.G."/>
            <person name="Gaora O.P."/>
            <person name="Hurley D."/>
            <person name="Bolton D."/>
            <person name="Fanning S."/>
        </authorList>
    </citation>
    <scope>NUCLEOTIDE SEQUENCE [LARGE SCALE GENOMIC DNA]</scope>
    <source>
        <strain evidence="10">DSM 8809</strain>
    </source>
</reference>
<keyword evidence="3 7" id="KW-1003">Cell membrane</keyword>
<dbReference type="GO" id="GO:0042121">
    <property type="term" value="P:alginic acid biosynthetic process"/>
    <property type="evidence" value="ECO:0007669"/>
    <property type="project" value="InterPro"/>
</dbReference>
<keyword evidence="7" id="KW-0012">Acyltransferase</keyword>
<keyword evidence="7 9" id="KW-0808">Transferase</keyword>
<evidence type="ECO:0000313" key="9">
    <source>
        <dbReference type="EMBL" id="APC40444.1"/>
    </source>
</evidence>
<evidence type="ECO:0000256" key="2">
    <source>
        <dbReference type="ARBA" id="ARBA00010323"/>
    </source>
</evidence>
<proteinExistence type="inferred from homology"/>
<keyword evidence="5 8" id="KW-1133">Transmembrane helix</keyword>
<dbReference type="InterPro" id="IPR051085">
    <property type="entry name" value="MB_O-acyltransferase"/>
</dbReference>
<dbReference type="PANTHER" id="PTHR13285">
    <property type="entry name" value="ACYLTRANSFERASE"/>
    <property type="match status" value="1"/>
</dbReference>
<dbReference type="KEGG" id="ceu:A7L45_10380"/>